<dbReference type="PANTHER" id="PTHR30615">
    <property type="entry name" value="UNCHARACTERIZED PROTEIN YJBQ-RELATED"/>
    <property type="match status" value="1"/>
</dbReference>
<organism evidence="2 3">
    <name type="scientific">Mesobacillus foraminis</name>
    <dbReference type="NCBI Taxonomy" id="279826"/>
    <lineage>
        <taxon>Bacteria</taxon>
        <taxon>Bacillati</taxon>
        <taxon>Bacillota</taxon>
        <taxon>Bacilli</taxon>
        <taxon>Bacillales</taxon>
        <taxon>Bacillaceae</taxon>
        <taxon>Mesobacillus</taxon>
    </lineage>
</organism>
<dbReference type="Gene3D" id="2.60.120.460">
    <property type="entry name" value="YjbQ-like"/>
    <property type="match status" value="1"/>
</dbReference>
<keyword evidence="3" id="KW-1185">Reference proteome</keyword>
<dbReference type="Proteomes" id="UP000295689">
    <property type="component" value="Unassembled WGS sequence"/>
</dbReference>
<dbReference type="AlphaFoldDB" id="A0A4R2AUW5"/>
<comment type="caution">
    <text evidence="2">The sequence shown here is derived from an EMBL/GenBank/DDBJ whole genome shotgun (WGS) entry which is preliminary data.</text>
</comment>
<dbReference type="PROSITE" id="PS01314">
    <property type="entry name" value="UPF0047"/>
    <property type="match status" value="1"/>
</dbReference>
<dbReference type="PIRSF" id="PIRSF004681">
    <property type="entry name" value="UCP004681"/>
    <property type="match status" value="1"/>
</dbReference>
<name>A0A4R2AUW5_9BACI</name>
<dbReference type="SUPFAM" id="SSF111038">
    <property type="entry name" value="YjbQ-like"/>
    <property type="match status" value="1"/>
</dbReference>
<sequence length="131" mass="14932">MLKKLGLTTEKRDQMIDVTPQVQSFITETGMREGAVIVYCPHTTAGITINENADPDVKRDMLRRFDEIYPWHHELDRHMEGNTAAHMKASTVGSSQIVIVSDGSLVLGTWQGIYFCEFDGPRNRTFYVKRL</sequence>
<reference evidence="2 3" key="1">
    <citation type="journal article" date="2015" name="Stand. Genomic Sci.">
        <title>Genomic Encyclopedia of Bacterial and Archaeal Type Strains, Phase III: the genomes of soil and plant-associated and newly described type strains.</title>
        <authorList>
            <person name="Whitman W.B."/>
            <person name="Woyke T."/>
            <person name="Klenk H.P."/>
            <person name="Zhou Y."/>
            <person name="Lilburn T.G."/>
            <person name="Beck B.J."/>
            <person name="De Vos P."/>
            <person name="Vandamme P."/>
            <person name="Eisen J.A."/>
            <person name="Garrity G."/>
            <person name="Hugenholtz P."/>
            <person name="Kyrpides N.C."/>
        </authorList>
    </citation>
    <scope>NUCLEOTIDE SEQUENCE [LARGE SCALE GENOMIC DNA]</scope>
    <source>
        <strain evidence="2 3">CV53</strain>
    </source>
</reference>
<evidence type="ECO:0000313" key="3">
    <source>
        <dbReference type="Proteomes" id="UP000295689"/>
    </source>
</evidence>
<proteinExistence type="inferred from homology"/>
<evidence type="ECO:0000256" key="1">
    <source>
        <dbReference type="ARBA" id="ARBA00005534"/>
    </source>
</evidence>
<dbReference type="RefSeq" id="WP_132011602.1">
    <property type="nucleotide sequence ID" value="NZ_JABUHM010000030.1"/>
</dbReference>
<evidence type="ECO:0000313" key="2">
    <source>
        <dbReference type="EMBL" id="TCN16914.1"/>
    </source>
</evidence>
<dbReference type="Pfam" id="PF01894">
    <property type="entry name" value="YjbQ"/>
    <property type="match status" value="1"/>
</dbReference>
<comment type="similarity">
    <text evidence="1">Belongs to the UPF0047 family.</text>
</comment>
<dbReference type="EMBL" id="SLVV01000030">
    <property type="protein sequence ID" value="TCN16914.1"/>
    <property type="molecule type" value="Genomic_DNA"/>
</dbReference>
<accession>A0A4R2AUW5</accession>
<dbReference type="PANTHER" id="PTHR30615:SF8">
    <property type="entry name" value="UPF0047 PROTEIN C4A8.02C"/>
    <property type="match status" value="1"/>
</dbReference>
<dbReference type="InterPro" id="IPR001602">
    <property type="entry name" value="UPF0047_YjbQ-like"/>
</dbReference>
<protein>
    <submittedName>
        <fullName evidence="2">Secondary thiamine-phosphate synthase enzyme</fullName>
    </submittedName>
</protein>
<dbReference type="InterPro" id="IPR035917">
    <property type="entry name" value="YjbQ-like_sf"/>
</dbReference>
<dbReference type="NCBIfam" id="TIGR00149">
    <property type="entry name" value="TIGR00149_YjbQ"/>
    <property type="match status" value="1"/>
</dbReference>
<gene>
    <name evidence="2" type="ORF">EV146_1306</name>
</gene>